<sequence length="485" mass="54843">MLRPWKTILPVALASGEAVYRQIATGIIEEIKRGRLKPGMALPGTRQLATDLNLNRKTVILAYDSLIAEGWLTSAYKQGTFVSATLPQNIKLYRDHKTAVEDKRIPFRYREQQMTAHLDKANSLVVFNDGLPDVRLAPMNELMRAYKRIFQQNAKWRMMGYGDPRGTDRIREAVASMLIHDRGVSVDTGQLCITRGSQMALYLIANVLVEKGDRIVIEDPGYAPAWKVFERAGATLIPVKTDENGLCVDELEILCAKTRIKAIYVTPHHQFPTTVSLKIDRRLKLIELSNQYGFAIIEDDYDHEFHFSSKSLFPLASHKNALNVIYIGSLSKIVAPALRIGYVRGPQKFIDALAALRKMIDVQGDNVMEHAVAELMEEGAVKKHAKKAYTIYKDRREYMEKMLYEHLGSYVSFKKPEGGLAYWVQFKENRNTVDLAARLLEKGVSVMPTEPFSFHSNSLGALRLGYASLTKDEMEMGLKMIAKEL</sequence>
<evidence type="ECO:0000313" key="7">
    <source>
        <dbReference type="EMBL" id="KIO77049.1"/>
    </source>
</evidence>
<dbReference type="Pfam" id="PF00392">
    <property type="entry name" value="GntR"/>
    <property type="match status" value="1"/>
</dbReference>
<dbReference type="GO" id="GO:0003700">
    <property type="term" value="F:DNA-binding transcription factor activity"/>
    <property type="evidence" value="ECO:0007669"/>
    <property type="project" value="InterPro"/>
</dbReference>
<evidence type="ECO:0000256" key="5">
    <source>
        <dbReference type="ARBA" id="ARBA00023163"/>
    </source>
</evidence>
<dbReference type="CDD" id="cd00609">
    <property type="entry name" value="AAT_like"/>
    <property type="match status" value="1"/>
</dbReference>
<dbReference type="SMART" id="SM00345">
    <property type="entry name" value="HTH_GNTR"/>
    <property type="match status" value="1"/>
</dbReference>
<dbReference type="Gene3D" id="1.10.10.10">
    <property type="entry name" value="Winged helix-like DNA-binding domain superfamily/Winged helix DNA-binding domain"/>
    <property type="match status" value="1"/>
</dbReference>
<evidence type="ECO:0000313" key="8">
    <source>
        <dbReference type="Proteomes" id="UP000032049"/>
    </source>
</evidence>
<dbReference type="PROSITE" id="PS50949">
    <property type="entry name" value="HTH_GNTR"/>
    <property type="match status" value="1"/>
</dbReference>
<dbReference type="InterPro" id="IPR036390">
    <property type="entry name" value="WH_DNA-bd_sf"/>
</dbReference>
<dbReference type="InterPro" id="IPR015424">
    <property type="entry name" value="PyrdxlP-dep_Trfase"/>
</dbReference>
<evidence type="ECO:0000259" key="6">
    <source>
        <dbReference type="PROSITE" id="PS50949"/>
    </source>
</evidence>
<dbReference type="InterPro" id="IPR036388">
    <property type="entry name" value="WH-like_DNA-bd_sf"/>
</dbReference>
<dbReference type="Gene3D" id="3.40.640.10">
    <property type="entry name" value="Type I PLP-dependent aspartate aminotransferase-like (Major domain)"/>
    <property type="match status" value="1"/>
</dbReference>
<dbReference type="STRING" id="1503925.TH53_11765"/>
<dbReference type="CDD" id="cd07377">
    <property type="entry name" value="WHTH_GntR"/>
    <property type="match status" value="1"/>
</dbReference>
<dbReference type="Pfam" id="PF00155">
    <property type="entry name" value="Aminotran_1_2"/>
    <property type="match status" value="1"/>
</dbReference>
<dbReference type="InterPro" id="IPR051446">
    <property type="entry name" value="HTH_trans_reg/aminotransferase"/>
</dbReference>
<dbReference type="EMBL" id="JXRA01000048">
    <property type="protein sequence ID" value="KIO77049.1"/>
    <property type="molecule type" value="Genomic_DNA"/>
</dbReference>
<dbReference type="Proteomes" id="UP000032049">
    <property type="component" value="Unassembled WGS sequence"/>
</dbReference>
<dbReference type="GO" id="GO:0030170">
    <property type="term" value="F:pyridoxal phosphate binding"/>
    <property type="evidence" value="ECO:0007669"/>
    <property type="project" value="InterPro"/>
</dbReference>
<name>A0A0D0FX04_9SPHI</name>
<keyword evidence="5" id="KW-0804">Transcription</keyword>
<keyword evidence="2" id="KW-0663">Pyridoxal phosphate</keyword>
<dbReference type="InterPro" id="IPR004839">
    <property type="entry name" value="Aminotransferase_I/II_large"/>
</dbReference>
<gene>
    <name evidence="7" type="ORF">TH53_11765</name>
</gene>
<dbReference type="InterPro" id="IPR000524">
    <property type="entry name" value="Tscrpt_reg_HTH_GntR"/>
</dbReference>
<evidence type="ECO:0000256" key="4">
    <source>
        <dbReference type="ARBA" id="ARBA00023125"/>
    </source>
</evidence>
<comment type="caution">
    <text evidence="7">The sequence shown here is derived from an EMBL/GenBank/DDBJ whole genome shotgun (WGS) entry which is preliminary data.</text>
</comment>
<feature type="domain" description="HTH gntR-type" evidence="6">
    <location>
        <begin position="17"/>
        <end position="85"/>
    </location>
</feature>
<keyword evidence="3" id="KW-0805">Transcription regulation</keyword>
<organism evidence="7 8">
    <name type="scientific">Pedobacter lusitanus</name>
    <dbReference type="NCBI Taxonomy" id="1503925"/>
    <lineage>
        <taxon>Bacteria</taxon>
        <taxon>Pseudomonadati</taxon>
        <taxon>Bacteroidota</taxon>
        <taxon>Sphingobacteriia</taxon>
        <taxon>Sphingobacteriales</taxon>
        <taxon>Sphingobacteriaceae</taxon>
        <taxon>Pedobacter</taxon>
    </lineage>
</organism>
<dbReference type="SUPFAM" id="SSF53383">
    <property type="entry name" value="PLP-dependent transferases"/>
    <property type="match status" value="1"/>
</dbReference>
<evidence type="ECO:0000256" key="2">
    <source>
        <dbReference type="ARBA" id="ARBA00022898"/>
    </source>
</evidence>
<protein>
    <recommendedName>
        <fullName evidence="6">HTH gntR-type domain-containing protein</fullName>
    </recommendedName>
</protein>
<reference evidence="7 8" key="1">
    <citation type="submission" date="2015-01" db="EMBL/GenBank/DDBJ databases">
        <title>Draft genome sequence of Pedobacter sp. NL19 isolated from sludge of an effluent treatment pond in an abandoned uranium mine.</title>
        <authorList>
            <person name="Santos T."/>
            <person name="Caetano T."/>
            <person name="Covas C."/>
            <person name="Cruz A."/>
            <person name="Mendo S."/>
        </authorList>
    </citation>
    <scope>NUCLEOTIDE SEQUENCE [LARGE SCALE GENOMIC DNA]</scope>
    <source>
        <strain evidence="7 8">NL19</strain>
    </source>
</reference>
<keyword evidence="4" id="KW-0238">DNA-binding</keyword>
<dbReference type="SUPFAM" id="SSF46785">
    <property type="entry name" value="Winged helix' DNA-binding domain"/>
    <property type="match status" value="1"/>
</dbReference>
<dbReference type="AlphaFoldDB" id="A0A0D0FX04"/>
<dbReference type="GO" id="GO:0003677">
    <property type="term" value="F:DNA binding"/>
    <property type="evidence" value="ECO:0007669"/>
    <property type="project" value="UniProtKB-KW"/>
</dbReference>
<evidence type="ECO:0000256" key="3">
    <source>
        <dbReference type="ARBA" id="ARBA00023015"/>
    </source>
</evidence>
<comment type="similarity">
    <text evidence="1">In the C-terminal section; belongs to the class-I pyridoxal-phosphate-dependent aminotransferase family.</text>
</comment>
<dbReference type="InterPro" id="IPR015421">
    <property type="entry name" value="PyrdxlP-dep_Trfase_major"/>
</dbReference>
<dbReference type="PANTHER" id="PTHR46577:SF1">
    <property type="entry name" value="HTH-TYPE TRANSCRIPTIONAL REGULATORY PROTEIN GABR"/>
    <property type="match status" value="1"/>
</dbReference>
<keyword evidence="8" id="KW-1185">Reference proteome</keyword>
<dbReference type="OrthoDB" id="594134at2"/>
<proteinExistence type="inferred from homology"/>
<accession>A0A0D0FX04</accession>
<dbReference type="PANTHER" id="PTHR46577">
    <property type="entry name" value="HTH-TYPE TRANSCRIPTIONAL REGULATORY PROTEIN GABR"/>
    <property type="match status" value="1"/>
</dbReference>
<evidence type="ECO:0000256" key="1">
    <source>
        <dbReference type="ARBA" id="ARBA00005384"/>
    </source>
</evidence>